<evidence type="ECO:0000256" key="1">
    <source>
        <dbReference type="ARBA" id="ARBA00023015"/>
    </source>
</evidence>
<evidence type="ECO:0000259" key="4">
    <source>
        <dbReference type="PROSITE" id="PS50949"/>
    </source>
</evidence>
<dbReference type="PRINTS" id="PR00035">
    <property type="entry name" value="HTHGNTR"/>
</dbReference>
<dbReference type="SMART" id="SM00345">
    <property type="entry name" value="HTH_GNTR"/>
    <property type="match status" value="1"/>
</dbReference>
<dbReference type="InterPro" id="IPR036390">
    <property type="entry name" value="WH_DNA-bd_sf"/>
</dbReference>
<dbReference type="OrthoDB" id="9813468at2"/>
<dbReference type="GO" id="GO:0003700">
    <property type="term" value="F:DNA-binding transcription factor activity"/>
    <property type="evidence" value="ECO:0007669"/>
    <property type="project" value="InterPro"/>
</dbReference>
<evidence type="ECO:0000256" key="3">
    <source>
        <dbReference type="ARBA" id="ARBA00023163"/>
    </source>
</evidence>
<dbReference type="PROSITE" id="PS50949">
    <property type="entry name" value="HTH_GNTR"/>
    <property type="match status" value="1"/>
</dbReference>
<reference evidence="5 6" key="1">
    <citation type="submission" date="2018-11" db="EMBL/GenBank/DDBJ databases">
        <authorList>
            <person name="Wuyts S."/>
        </authorList>
    </citation>
    <scope>NUCLEOTIDE SEQUENCE [LARGE SCALE GENOMIC DNA]</scope>
    <source>
        <strain evidence="5">Lactobacillus mudanjiangensis AMBF249</strain>
    </source>
</reference>
<gene>
    <name evidence="5" type="ORF">MUDAN_MDHGFNIF_01902</name>
</gene>
<dbReference type="FunFam" id="1.10.10.10:FF:000079">
    <property type="entry name" value="GntR family transcriptional regulator"/>
    <property type="match status" value="1"/>
</dbReference>
<dbReference type="RefSeq" id="WP_130852387.1">
    <property type="nucleotide sequence ID" value="NZ_UYIG01000185.1"/>
</dbReference>
<keyword evidence="2" id="KW-0238">DNA-binding</keyword>
<dbReference type="GO" id="GO:0000976">
    <property type="term" value="F:transcription cis-regulatory region binding"/>
    <property type="evidence" value="ECO:0007669"/>
    <property type="project" value="TreeGrafter"/>
</dbReference>
<dbReference type="Gene3D" id="3.40.50.2300">
    <property type="match status" value="2"/>
</dbReference>
<proteinExistence type="predicted"/>
<dbReference type="CDD" id="cd07377">
    <property type="entry name" value="WHTH_GntR"/>
    <property type="match status" value="1"/>
</dbReference>
<dbReference type="PANTHER" id="PTHR30146">
    <property type="entry name" value="LACI-RELATED TRANSCRIPTIONAL REPRESSOR"/>
    <property type="match status" value="1"/>
</dbReference>
<sequence>MPKSEPMYLKIYNHLKTQIKTGDLKADQQLPTELQLAKTYGVSRITSKRALTELESQGLIYRQQGSGSFVQSTAATTSTISKQVLLVLPFPTDAGLGDYAAGVSQAAQKQGYQALTMDPDSFNQLPLATIQTTYAGVIYLSQDLYQDAEHLYELKLAGIPLVLLDKQLPELDLPVVCADNLNGGRLATEHLISLHHQKILFYAQAEQAVFPSSVYERYFGYLTALKAAQLQPAAALANLPELHAYTADQWVQYLKNTQITAIVVENDLVAIKLMNQLRAADPALSQRLSVVGFDNIQAASLTYPALTTIAQDFTGIGAQAVDLLLSSTPAPKLTKLPVRLITRDSTRPMVPYSKED</sequence>
<dbReference type="InterPro" id="IPR046335">
    <property type="entry name" value="LacI/GalR-like_sensor"/>
</dbReference>
<dbReference type="SUPFAM" id="SSF53822">
    <property type="entry name" value="Periplasmic binding protein-like I"/>
    <property type="match status" value="1"/>
</dbReference>
<evidence type="ECO:0000313" key="5">
    <source>
        <dbReference type="EMBL" id="VDG30351.1"/>
    </source>
</evidence>
<dbReference type="Pfam" id="PF13377">
    <property type="entry name" value="Peripla_BP_3"/>
    <property type="match status" value="1"/>
</dbReference>
<dbReference type="CDD" id="cd06267">
    <property type="entry name" value="PBP1_LacI_sugar_binding-like"/>
    <property type="match status" value="1"/>
</dbReference>
<dbReference type="PANTHER" id="PTHR30146:SF109">
    <property type="entry name" value="HTH-TYPE TRANSCRIPTIONAL REGULATOR GALS"/>
    <property type="match status" value="1"/>
</dbReference>
<dbReference type="InterPro" id="IPR036388">
    <property type="entry name" value="WH-like_DNA-bd_sf"/>
</dbReference>
<dbReference type="Pfam" id="PF00392">
    <property type="entry name" value="GntR"/>
    <property type="match status" value="1"/>
</dbReference>
<dbReference type="EMBL" id="UYIG01000185">
    <property type="protein sequence ID" value="VDG30351.1"/>
    <property type="molecule type" value="Genomic_DNA"/>
</dbReference>
<protein>
    <submittedName>
        <fullName evidence="5">GntR family transcriptional regulator [Lactobacillus pentosus]</fullName>
    </submittedName>
</protein>
<accession>A0A660ECP7</accession>
<evidence type="ECO:0000313" key="6">
    <source>
        <dbReference type="Proteomes" id="UP000289996"/>
    </source>
</evidence>
<keyword evidence="6" id="KW-1185">Reference proteome</keyword>
<keyword evidence="3" id="KW-0804">Transcription</keyword>
<dbReference type="Gene3D" id="1.10.10.10">
    <property type="entry name" value="Winged helix-like DNA-binding domain superfamily/Winged helix DNA-binding domain"/>
    <property type="match status" value="1"/>
</dbReference>
<dbReference type="Proteomes" id="UP000289996">
    <property type="component" value="Unassembled WGS sequence"/>
</dbReference>
<dbReference type="SUPFAM" id="SSF46785">
    <property type="entry name" value="Winged helix' DNA-binding domain"/>
    <property type="match status" value="1"/>
</dbReference>
<dbReference type="InterPro" id="IPR028082">
    <property type="entry name" value="Peripla_BP_I"/>
</dbReference>
<dbReference type="AlphaFoldDB" id="A0A660ECP7"/>
<dbReference type="InterPro" id="IPR000524">
    <property type="entry name" value="Tscrpt_reg_HTH_GntR"/>
</dbReference>
<name>A0A660ECP7_9LACO</name>
<evidence type="ECO:0000256" key="2">
    <source>
        <dbReference type="ARBA" id="ARBA00023125"/>
    </source>
</evidence>
<feature type="domain" description="HTH gntR-type" evidence="4">
    <location>
        <begin position="5"/>
        <end position="73"/>
    </location>
</feature>
<keyword evidence="1" id="KW-0805">Transcription regulation</keyword>
<organism evidence="5 6">
    <name type="scientific">Lactiplantibacillus mudanjiangensis</name>
    <dbReference type="NCBI Taxonomy" id="1296538"/>
    <lineage>
        <taxon>Bacteria</taxon>
        <taxon>Bacillati</taxon>
        <taxon>Bacillota</taxon>
        <taxon>Bacilli</taxon>
        <taxon>Lactobacillales</taxon>
        <taxon>Lactobacillaceae</taxon>
        <taxon>Lactiplantibacillus</taxon>
    </lineage>
</organism>